<dbReference type="InterPro" id="IPR022646">
    <property type="entry name" value="SecD/SecF_CS"/>
</dbReference>
<comment type="caution">
    <text evidence="9">Lacks conserved residue(s) required for the propagation of feature annotation.</text>
</comment>
<dbReference type="HAMAP" id="MF_01464_B">
    <property type="entry name" value="SecF_B"/>
    <property type="match status" value="1"/>
</dbReference>
<dbReference type="Gene3D" id="3.30.1360.200">
    <property type="match status" value="1"/>
</dbReference>
<dbReference type="Pfam" id="PF07549">
    <property type="entry name" value="Sec_GG"/>
    <property type="match status" value="2"/>
</dbReference>
<evidence type="ECO:0000259" key="12">
    <source>
        <dbReference type="Pfam" id="PF02355"/>
    </source>
</evidence>
<comment type="subcellular location">
    <subcellularLocation>
        <location evidence="1 9">Cell membrane</location>
        <topology evidence="1 9">Multi-pass membrane protein</topology>
    </subcellularLocation>
</comment>
<comment type="caution">
    <text evidence="15">The sequence shown here is derived from an EMBL/GenBank/DDBJ whole genome shotgun (WGS) entry which is preliminary data.</text>
</comment>
<comment type="similarity">
    <text evidence="10">Belongs to the SecD/SecF family. SecF subfamily.</text>
</comment>
<feature type="transmembrane region" description="Helical" evidence="9">
    <location>
        <begin position="520"/>
        <end position="538"/>
    </location>
</feature>
<feature type="transmembrane region" description="Helical" evidence="9">
    <location>
        <begin position="843"/>
        <end position="865"/>
    </location>
</feature>
<dbReference type="RefSeq" id="WP_127122679.1">
    <property type="nucleotide sequence ID" value="NZ_BHXQ01000004.1"/>
</dbReference>
<protein>
    <recommendedName>
        <fullName evidence="9 10">Multifunctional fusion protein</fullName>
    </recommendedName>
    <domain>
        <recommendedName>
            <fullName evidence="9">Protein translocase subunit SecD</fullName>
        </recommendedName>
    </domain>
    <domain>
        <recommendedName>
            <fullName evidence="10">Protein-export membrane protein SecF</fullName>
        </recommendedName>
    </domain>
</protein>
<keyword evidence="6 9" id="KW-1133">Transmembrane helix</keyword>
<feature type="transmembrane region" description="Helical" evidence="9">
    <location>
        <begin position="924"/>
        <end position="946"/>
    </location>
</feature>
<keyword evidence="16" id="KW-1185">Reference proteome</keyword>
<feature type="transmembrane region" description="Helical" evidence="9">
    <location>
        <begin position="818"/>
        <end position="836"/>
    </location>
</feature>
<dbReference type="Pfam" id="PF02355">
    <property type="entry name" value="SecD_SecF_C"/>
    <property type="match status" value="2"/>
</dbReference>
<keyword evidence="3 9" id="KW-1003">Cell membrane</keyword>
<evidence type="ECO:0000256" key="6">
    <source>
        <dbReference type="ARBA" id="ARBA00022989"/>
    </source>
</evidence>
<dbReference type="InterPro" id="IPR022813">
    <property type="entry name" value="SecD/SecF_arch_bac"/>
</dbReference>
<evidence type="ECO:0000256" key="3">
    <source>
        <dbReference type="ARBA" id="ARBA00022475"/>
    </source>
</evidence>
<reference evidence="15 16" key="1">
    <citation type="submission" date="2018-11" db="EMBL/GenBank/DDBJ databases">
        <title>Chryseotalea sanarue gen. nov., sp., nov., a member of the family Cytophagaceae, isolated from a brackish lake in Hamamatsu Japan.</title>
        <authorList>
            <person name="Maejima Y."/>
            <person name="Iino T."/>
            <person name="Muraguchi Y."/>
            <person name="Fukuda K."/>
            <person name="Ohkuma M."/>
            <person name="Moriuchi R."/>
            <person name="Dohra H."/>
            <person name="Kimbara K."/>
            <person name="Shintani M."/>
        </authorList>
    </citation>
    <scope>NUCLEOTIDE SEQUENCE [LARGE SCALE GENOMIC DNA]</scope>
    <source>
        <strain evidence="15 16">Ys</strain>
    </source>
</reference>
<dbReference type="NCBIfam" id="NF009585">
    <property type="entry name" value="PRK13024.1-5"/>
    <property type="match status" value="1"/>
</dbReference>
<accession>A0A401UAW4</accession>
<keyword evidence="4 9" id="KW-0812">Transmembrane</keyword>
<name>A0A401UAW4_9BACT</name>
<dbReference type="HAMAP" id="MF_01463_B">
    <property type="entry name" value="SecD_B"/>
    <property type="match status" value="1"/>
</dbReference>
<dbReference type="OrthoDB" id="9805019at2"/>
<evidence type="ECO:0000256" key="5">
    <source>
        <dbReference type="ARBA" id="ARBA00022927"/>
    </source>
</evidence>
<dbReference type="PRINTS" id="PR01755">
    <property type="entry name" value="SECFTRNLCASE"/>
</dbReference>
<evidence type="ECO:0000256" key="7">
    <source>
        <dbReference type="ARBA" id="ARBA00023010"/>
    </source>
</evidence>
<organism evidence="15 16">
    <name type="scientific">Chryseotalea sanaruensis</name>
    <dbReference type="NCBI Taxonomy" id="2482724"/>
    <lineage>
        <taxon>Bacteria</taxon>
        <taxon>Pseudomonadati</taxon>
        <taxon>Bacteroidota</taxon>
        <taxon>Cytophagia</taxon>
        <taxon>Cytophagales</taxon>
        <taxon>Chryseotaleaceae</taxon>
        <taxon>Chryseotalea</taxon>
    </lineage>
</organism>
<keyword evidence="8 9" id="KW-0472">Membrane</keyword>
<dbReference type="EMBL" id="BHXQ01000004">
    <property type="protein sequence ID" value="GCC52025.1"/>
    <property type="molecule type" value="Genomic_DNA"/>
</dbReference>
<dbReference type="InterPro" id="IPR048631">
    <property type="entry name" value="SecD_1st"/>
</dbReference>
<comment type="subunit">
    <text evidence="9">Forms a complex with SecF. Part of the essential Sec protein translocation apparatus which comprises SecA, SecYEG and auxiliary proteins SecDF. Other proteins may also be involved.</text>
</comment>
<dbReference type="GO" id="GO:0015450">
    <property type="term" value="F:protein-transporting ATPase activity"/>
    <property type="evidence" value="ECO:0007669"/>
    <property type="project" value="InterPro"/>
</dbReference>
<dbReference type="GO" id="GO:0005886">
    <property type="term" value="C:plasma membrane"/>
    <property type="evidence" value="ECO:0007669"/>
    <property type="project" value="UniProtKB-SubCell"/>
</dbReference>
<comment type="function">
    <text evidence="9">Part of the Sec protein translocase complex. Interacts with the SecYEG preprotein conducting channel. SecDF uses the proton motive force (PMF) to complete protein translocation after the ATP-dependent function of SecA.</text>
</comment>
<feature type="transmembrane region" description="Helical" evidence="9">
    <location>
        <begin position="496"/>
        <end position="515"/>
    </location>
</feature>
<evidence type="ECO:0000256" key="11">
    <source>
        <dbReference type="SAM" id="MobiDB-lite"/>
    </source>
</evidence>
<keyword evidence="7 9" id="KW-0811">Translocation</keyword>
<feature type="transmembrane region" description="Helical" evidence="9">
    <location>
        <begin position="682"/>
        <end position="703"/>
    </location>
</feature>
<feature type="transmembrane region" description="Helical" evidence="9">
    <location>
        <begin position="621"/>
        <end position="640"/>
    </location>
</feature>
<evidence type="ECO:0000313" key="16">
    <source>
        <dbReference type="Proteomes" id="UP000288227"/>
    </source>
</evidence>
<dbReference type="NCBIfam" id="TIGR01129">
    <property type="entry name" value="secD"/>
    <property type="match status" value="1"/>
</dbReference>
<evidence type="ECO:0000256" key="1">
    <source>
        <dbReference type="ARBA" id="ARBA00004651"/>
    </source>
</evidence>
<feature type="transmembrane region" description="Helical" evidence="9">
    <location>
        <begin position="593"/>
        <end position="615"/>
    </location>
</feature>
<dbReference type="InterPro" id="IPR054384">
    <property type="entry name" value="SecDF_P1_head"/>
</dbReference>
<dbReference type="Gene3D" id="3.30.70.3220">
    <property type="match status" value="1"/>
</dbReference>
<feature type="domain" description="Protein export membrane protein SecD/SecF C-terminal" evidence="12">
    <location>
        <begin position="796"/>
        <end position="980"/>
    </location>
</feature>
<dbReference type="InterPro" id="IPR005791">
    <property type="entry name" value="SecD"/>
</dbReference>
<dbReference type="GO" id="GO:0043952">
    <property type="term" value="P:protein transport by the Sec complex"/>
    <property type="evidence" value="ECO:0007669"/>
    <property type="project" value="UniProtKB-UniRule"/>
</dbReference>
<comment type="subunit">
    <text evidence="10">Forms a complex with SecD. Part of the essential Sec protein translocation apparatus which comprises SecA, SecYEG and auxiliary proteins SecDF. Other proteins may also be involved.</text>
</comment>
<evidence type="ECO:0000259" key="14">
    <source>
        <dbReference type="Pfam" id="PF22599"/>
    </source>
</evidence>
<dbReference type="Pfam" id="PF21760">
    <property type="entry name" value="SecD_1st"/>
    <property type="match status" value="1"/>
</dbReference>
<evidence type="ECO:0000259" key="13">
    <source>
        <dbReference type="Pfam" id="PF21760"/>
    </source>
</evidence>
<dbReference type="FunFam" id="1.20.1640.10:FF:000004">
    <property type="entry name" value="Protein translocase subunit SecD"/>
    <property type="match status" value="1"/>
</dbReference>
<sequence>MQNKGFVITLTVVITALCLFYLSFTYVSRGVQQDAVAYATDATGIVNLNKKQGYIDSVWNKPVYNVFGYEYTYKDVKDNELHMGLDLQGGMHVTLEVSPIDIIRGLAGNTTDSAFVKAINAARVAQRNSQESFGDLFFDAYRDANPGKKLSSVFANASTRGRINISDDDAQVMKVVNDEIESAIDRSYTILKNRLDQFGTSSPNIQRLPGTGRIQVEIPGADNPQRIRKLLQGVARLEFWDVVETSTLSSSFIAINDLLVNEQKAKAAAQAPVSTSTPEVGSDLESQLAADSTKSGLDSLQNLNISPIYSLSVPMGSFRYDIKDTAEINAIFKRQDIKNMFPRNVGLFWAAKPDKDQQGNEAMELHFLDLGRNGKSRLTGEVINDARYELDPLKGAAVSMTMNAAGTRMWSKMTADAAAKSPKGRIAIVLDNVVYSAPYVNDEIPNGNSQISGSFTTDEAKDLANILKAGSLPAPTRIVEEAIVGPTLGQVAQSQGFISILSGFALVVVFMVMYYAKGGLIANLALLFNVFFILGILAQPTLGTALTLPGIAGILLTVGMAVDANVLIFERIKEEMAAGLKLRAAVKKGYEKAFSTILDSNLTTLITAFFLFILGTGPIKGFAITLIIGIICSFFTAVYISRIVVEWMIANKGDDSNISFDTVIARAIKKRKHFNFVKYSKPAYLVSSVIILIGFVLIFIQGLNLGVDFKGGRSYVVSFSKPVVATDMKLALSESFENSGTEVKNYGGNNVVKVTTSWLIDDESDQTDEKVKNALVSGLAKFTGLEFAENESALDDTHFTISSSTKVGATVADDIKNSAWKASLFSLVGIFLYILIRFRKWQYSAGAIIATLHDALFVFAAFGIARAFGISFEIDQVFVAAILTIIGYSINDTVIIFDRIREYIGLGTSHDKAKIVNDALNDTLARTIITAGTTLLTVVALLLFGGEVLRGFAFALLVGVAVGTYSSVFIAGPTVLDLDKEDSADKQTDVKKTKPATV</sequence>
<dbReference type="Pfam" id="PF22599">
    <property type="entry name" value="SecDF_P1_head"/>
    <property type="match status" value="1"/>
</dbReference>
<feature type="transmembrane region" description="Helical" evidence="9">
    <location>
        <begin position="550"/>
        <end position="572"/>
    </location>
</feature>
<dbReference type="NCBIfam" id="TIGR00916">
    <property type="entry name" value="2A0604s01"/>
    <property type="match status" value="2"/>
</dbReference>
<dbReference type="PANTHER" id="PTHR30081">
    <property type="entry name" value="PROTEIN-EXPORT MEMBRANE PROTEIN SEC"/>
    <property type="match status" value="1"/>
</dbReference>
<dbReference type="Gene3D" id="1.20.1640.10">
    <property type="entry name" value="Multidrug efflux transporter AcrB transmembrane domain"/>
    <property type="match status" value="2"/>
</dbReference>
<evidence type="ECO:0000256" key="2">
    <source>
        <dbReference type="ARBA" id="ARBA00022448"/>
    </source>
</evidence>
<feature type="domain" description="Protein translocase subunit SecDF P1" evidence="13">
    <location>
        <begin position="184"/>
        <end position="242"/>
    </location>
</feature>
<evidence type="ECO:0000256" key="9">
    <source>
        <dbReference type="HAMAP-Rule" id="MF_01463"/>
    </source>
</evidence>
<dbReference type="SUPFAM" id="SSF82866">
    <property type="entry name" value="Multidrug efflux transporter AcrB transmembrane domain"/>
    <property type="match status" value="2"/>
</dbReference>
<dbReference type="InterPro" id="IPR005665">
    <property type="entry name" value="SecF_bac"/>
</dbReference>
<dbReference type="GO" id="GO:0065002">
    <property type="term" value="P:intracellular protein transmembrane transport"/>
    <property type="evidence" value="ECO:0007669"/>
    <property type="project" value="UniProtKB-UniRule"/>
</dbReference>
<dbReference type="InterPro" id="IPR055344">
    <property type="entry name" value="SecD_SecF_C_bact"/>
</dbReference>
<dbReference type="GO" id="GO:0006605">
    <property type="term" value="P:protein targeting"/>
    <property type="evidence" value="ECO:0007669"/>
    <property type="project" value="UniProtKB-UniRule"/>
</dbReference>
<feature type="transmembrane region" description="Helical" evidence="9">
    <location>
        <begin position="7"/>
        <end position="27"/>
    </location>
</feature>
<comment type="similarity">
    <text evidence="9">Belongs to the SecD/SecF family. SecD subfamily.</text>
</comment>
<dbReference type="InterPro" id="IPR022645">
    <property type="entry name" value="SecD/SecF_bac"/>
</dbReference>
<evidence type="ECO:0000256" key="4">
    <source>
        <dbReference type="ARBA" id="ARBA00022692"/>
    </source>
</evidence>
<keyword evidence="5 9" id="KW-0653">Protein transport</keyword>
<dbReference type="PANTHER" id="PTHR30081:SF1">
    <property type="entry name" value="PROTEIN TRANSLOCASE SUBUNIT SECD"/>
    <property type="match status" value="1"/>
</dbReference>
<keyword evidence="2 9" id="KW-0813">Transport</keyword>
<evidence type="ECO:0000256" key="8">
    <source>
        <dbReference type="ARBA" id="ARBA00023136"/>
    </source>
</evidence>
<evidence type="ECO:0000256" key="10">
    <source>
        <dbReference type="HAMAP-Rule" id="MF_01464"/>
    </source>
</evidence>
<dbReference type="AlphaFoldDB" id="A0A401UAW4"/>
<proteinExistence type="inferred from homology"/>
<dbReference type="Proteomes" id="UP000288227">
    <property type="component" value="Unassembled WGS sequence"/>
</dbReference>
<feature type="domain" description="SecDF P1 head subdomain" evidence="14">
    <location>
        <begin position="376"/>
        <end position="474"/>
    </location>
</feature>
<dbReference type="InterPro" id="IPR048634">
    <property type="entry name" value="SecD_SecF_C"/>
</dbReference>
<evidence type="ECO:0000313" key="15">
    <source>
        <dbReference type="EMBL" id="GCC52025.1"/>
    </source>
</evidence>
<feature type="region of interest" description="Disordered" evidence="11">
    <location>
        <begin position="269"/>
        <end position="288"/>
    </location>
</feature>
<gene>
    <name evidence="10" type="primary">secF</name>
    <name evidence="9" type="synonym">secD</name>
    <name evidence="15" type="ORF">SanaruYs_22570</name>
</gene>
<feature type="domain" description="Protein export membrane protein SecD/SecF C-terminal" evidence="12">
    <location>
        <begin position="477"/>
        <end position="649"/>
    </location>
</feature>
<dbReference type="NCBIfam" id="TIGR00966">
    <property type="entry name" value="transloc_SecF"/>
    <property type="match status" value="1"/>
</dbReference>
<feature type="transmembrane region" description="Helical" evidence="9">
    <location>
        <begin position="952"/>
        <end position="976"/>
    </location>
</feature>